<evidence type="ECO:0000313" key="2">
    <source>
        <dbReference type="Proteomes" id="UP000313390"/>
    </source>
</evidence>
<dbReference type="AlphaFoldDB" id="A0A5C5CBX6"/>
<accession>A0A5C5CBX6</accession>
<dbReference type="Proteomes" id="UP000313390">
    <property type="component" value="Unassembled WGS sequence"/>
</dbReference>
<protein>
    <submittedName>
        <fullName evidence="1">Uncharacterized protein</fullName>
    </submittedName>
</protein>
<organism evidence="1 2">
    <name type="scientific">Brucella pecoris</name>
    <dbReference type="NCBI Taxonomy" id="867683"/>
    <lineage>
        <taxon>Bacteria</taxon>
        <taxon>Pseudomonadati</taxon>
        <taxon>Pseudomonadota</taxon>
        <taxon>Alphaproteobacteria</taxon>
        <taxon>Hyphomicrobiales</taxon>
        <taxon>Brucellaceae</taxon>
        <taxon>Brucella/Ochrobactrum group</taxon>
        <taxon>Brucella</taxon>
    </lineage>
</organism>
<dbReference type="EMBL" id="VEWK01000021">
    <property type="protein sequence ID" value="TNV08853.1"/>
    <property type="molecule type" value="Genomic_DNA"/>
</dbReference>
<evidence type="ECO:0000313" key="1">
    <source>
        <dbReference type="EMBL" id="TNV08853.1"/>
    </source>
</evidence>
<name>A0A5C5CBX6_9HYPH</name>
<reference evidence="1 2" key="1">
    <citation type="journal article" date="2011" name="Int. J. Syst. Evol. Microbiol.">
        <title>Ochrobactrum pecoris sp. nov., isolated from farm animals.</title>
        <authorList>
            <person name="Kampfer P."/>
            <person name="Huber B."/>
            <person name="Busse H.J."/>
            <person name="Scholz H.C."/>
            <person name="Tomaso H."/>
            <person name="Hotzel H."/>
            <person name="Melzer F."/>
        </authorList>
    </citation>
    <scope>NUCLEOTIDE SEQUENCE [LARGE SCALE GENOMIC DNA]</scope>
    <source>
        <strain evidence="1 2">08RB2639</strain>
    </source>
</reference>
<sequence>MFFETLCLKKHQCIEIAGY</sequence>
<proteinExistence type="predicted"/>
<comment type="caution">
    <text evidence="1">The sequence shown here is derived from an EMBL/GenBank/DDBJ whole genome shotgun (WGS) entry which is preliminary data.</text>
</comment>
<gene>
    <name evidence="1" type="ORF">FIB18_22995</name>
</gene>